<dbReference type="GO" id="GO:0046677">
    <property type="term" value="P:response to antibiotic"/>
    <property type="evidence" value="ECO:0007669"/>
    <property type="project" value="UniProtKB-KW"/>
</dbReference>
<evidence type="ECO:0000313" key="11">
    <source>
        <dbReference type="Proteomes" id="UP001519309"/>
    </source>
</evidence>
<dbReference type="STRING" id="68214.AVL59_46025"/>
<dbReference type="RefSeq" id="WP_067316326.1">
    <property type="nucleotide sequence ID" value="NZ_CP016279.1"/>
</dbReference>
<keyword evidence="3 6" id="KW-1133">Transmembrane helix</keyword>
<proteinExistence type="predicted"/>
<evidence type="ECO:0000313" key="10">
    <source>
        <dbReference type="Proteomes" id="UP000092659"/>
    </source>
</evidence>
<feature type="transmembrane region" description="Helical" evidence="6">
    <location>
        <begin position="210"/>
        <end position="234"/>
    </location>
</feature>
<dbReference type="OrthoDB" id="63188at2"/>
<dbReference type="Pfam" id="PF01061">
    <property type="entry name" value="ABC2_membrane"/>
    <property type="match status" value="1"/>
</dbReference>
<comment type="subcellular location">
    <subcellularLocation>
        <location evidence="1">Membrane</location>
        <topology evidence="1">Multi-pass membrane protein</topology>
    </subcellularLocation>
</comment>
<evidence type="ECO:0000256" key="1">
    <source>
        <dbReference type="ARBA" id="ARBA00004141"/>
    </source>
</evidence>
<dbReference type="Proteomes" id="UP000092659">
    <property type="component" value="Chromosome"/>
</dbReference>
<evidence type="ECO:0000313" key="8">
    <source>
        <dbReference type="EMBL" id="ANP55994.1"/>
    </source>
</evidence>
<organism evidence="8 10">
    <name type="scientific">Streptomyces griseochromogenes</name>
    <dbReference type="NCBI Taxonomy" id="68214"/>
    <lineage>
        <taxon>Bacteria</taxon>
        <taxon>Bacillati</taxon>
        <taxon>Actinomycetota</taxon>
        <taxon>Actinomycetes</taxon>
        <taxon>Kitasatosporales</taxon>
        <taxon>Streptomycetaceae</taxon>
        <taxon>Streptomyces</taxon>
    </lineage>
</organism>
<dbReference type="PIRSF" id="PIRSF006648">
    <property type="entry name" value="DrrB"/>
    <property type="match status" value="1"/>
</dbReference>
<sequence>MLLGYLRLELRRTVRDSGFLIMSLIAPVALYLLFSHLGGGPSSHDEQVRNMAGMAGFGALGAVMNSLGGVSEDKRAGWLRQLRLTPLPPVTVVLGRAITSMTLALPPVLAVTLLGGLVNGVHLSAAEWAGTVGVLWVGIAPISMLAIGCGYLLDGAKAQSMGLVSYLLLSVVGGLLIDVKNFPHWLGQVSGWTPINRYKQLVSDLALGHALSTTALAILLVWSVALAVFAAFGYRRGTTA</sequence>
<dbReference type="InterPro" id="IPR051328">
    <property type="entry name" value="T7SS_ABC-Transporter"/>
</dbReference>
<protein>
    <submittedName>
        <fullName evidence="9">ABC-2 type transport system permease protein</fullName>
    </submittedName>
</protein>
<dbReference type="EMBL" id="CP016279">
    <property type="protein sequence ID" value="ANP55994.1"/>
    <property type="molecule type" value="Genomic_DNA"/>
</dbReference>
<feature type="transmembrane region" description="Helical" evidence="6">
    <location>
        <begin position="134"/>
        <end position="153"/>
    </location>
</feature>
<dbReference type="Proteomes" id="UP001519309">
    <property type="component" value="Unassembled WGS sequence"/>
</dbReference>
<feature type="domain" description="ABC-2 type transporter transmembrane" evidence="7">
    <location>
        <begin position="9"/>
        <end position="195"/>
    </location>
</feature>
<evidence type="ECO:0000256" key="3">
    <source>
        <dbReference type="ARBA" id="ARBA00022989"/>
    </source>
</evidence>
<keyword evidence="4 6" id="KW-0472">Membrane</keyword>
<feature type="transmembrane region" description="Helical" evidence="6">
    <location>
        <begin position="160"/>
        <end position="177"/>
    </location>
</feature>
<dbReference type="KEGG" id="sgs:AVL59_46025"/>
<feature type="transmembrane region" description="Helical" evidence="6">
    <location>
        <begin position="51"/>
        <end position="70"/>
    </location>
</feature>
<keyword evidence="5" id="KW-0046">Antibiotic resistance</keyword>
<feature type="transmembrane region" description="Helical" evidence="6">
    <location>
        <begin position="90"/>
        <end position="114"/>
    </location>
</feature>
<reference evidence="8 10" key="1">
    <citation type="submission" date="2016-06" db="EMBL/GenBank/DDBJ databases">
        <title>Complete genome sequence of Streptomyces griseochromogenes ATCC 14511, the Blasticidin S producer.</title>
        <authorList>
            <person name="Wu L."/>
        </authorList>
    </citation>
    <scope>NUCLEOTIDE SEQUENCE [LARGE SCALE GENOMIC DNA]</scope>
    <source>
        <strain evidence="8 10">ATCC 14511</strain>
    </source>
</reference>
<gene>
    <name evidence="8" type="ORF">AVL59_46025</name>
    <name evidence="9" type="ORF">J2Z21_004107</name>
</gene>
<evidence type="ECO:0000313" key="9">
    <source>
        <dbReference type="EMBL" id="MBP2051157.1"/>
    </source>
</evidence>
<dbReference type="EMBL" id="JAGGLP010000007">
    <property type="protein sequence ID" value="MBP2051157.1"/>
    <property type="molecule type" value="Genomic_DNA"/>
</dbReference>
<accession>A0A1B1BAX4</accession>
<dbReference type="AlphaFoldDB" id="A0A1B1BAX4"/>
<evidence type="ECO:0000259" key="7">
    <source>
        <dbReference type="Pfam" id="PF01061"/>
    </source>
</evidence>
<evidence type="ECO:0000256" key="4">
    <source>
        <dbReference type="ARBA" id="ARBA00023136"/>
    </source>
</evidence>
<keyword evidence="2 6" id="KW-0812">Transmembrane</keyword>
<feature type="transmembrane region" description="Helical" evidence="6">
    <location>
        <begin position="20"/>
        <end position="39"/>
    </location>
</feature>
<keyword evidence="11" id="KW-1185">Reference proteome</keyword>
<dbReference type="GO" id="GO:0140359">
    <property type="term" value="F:ABC-type transporter activity"/>
    <property type="evidence" value="ECO:0007669"/>
    <property type="project" value="InterPro"/>
</dbReference>
<name>A0A1B1BAX4_9ACTN</name>
<evidence type="ECO:0000256" key="6">
    <source>
        <dbReference type="SAM" id="Phobius"/>
    </source>
</evidence>
<dbReference type="PANTHER" id="PTHR43077">
    <property type="entry name" value="TRANSPORT PERMEASE YVFS-RELATED"/>
    <property type="match status" value="1"/>
</dbReference>
<dbReference type="GO" id="GO:0043190">
    <property type="term" value="C:ATP-binding cassette (ABC) transporter complex"/>
    <property type="evidence" value="ECO:0007669"/>
    <property type="project" value="InterPro"/>
</dbReference>
<dbReference type="InterPro" id="IPR000412">
    <property type="entry name" value="ABC_2_transport"/>
</dbReference>
<evidence type="ECO:0000256" key="2">
    <source>
        <dbReference type="ARBA" id="ARBA00022692"/>
    </source>
</evidence>
<reference evidence="9 11" key="2">
    <citation type="submission" date="2021-03" db="EMBL/GenBank/DDBJ databases">
        <title>Genomic Encyclopedia of Type Strains, Phase IV (KMG-IV): sequencing the most valuable type-strain genomes for metagenomic binning, comparative biology and taxonomic classification.</title>
        <authorList>
            <person name="Goeker M."/>
        </authorList>
    </citation>
    <scope>NUCLEOTIDE SEQUENCE [LARGE SCALE GENOMIC DNA]</scope>
    <source>
        <strain evidence="9 11">DSM 40499</strain>
    </source>
</reference>
<evidence type="ECO:0000256" key="5">
    <source>
        <dbReference type="ARBA" id="ARBA00023251"/>
    </source>
</evidence>
<dbReference type="InterPro" id="IPR013525">
    <property type="entry name" value="ABC2_TM"/>
</dbReference>
<dbReference type="PANTHER" id="PTHR43077:SF11">
    <property type="entry name" value="TRANSPORT PERMEASE YVFS-RELATED"/>
    <property type="match status" value="1"/>
</dbReference>